<evidence type="ECO:0000256" key="2">
    <source>
        <dbReference type="ARBA" id="ARBA00022630"/>
    </source>
</evidence>
<proteinExistence type="inferred from homology"/>
<dbReference type="Gene3D" id="3.40.30.10">
    <property type="entry name" value="Glutaredoxin"/>
    <property type="match status" value="1"/>
</dbReference>
<keyword evidence="9" id="KW-1185">Reference proteome</keyword>
<dbReference type="SUPFAM" id="SSF63380">
    <property type="entry name" value="Riboflavin synthase domain-like"/>
    <property type="match status" value="1"/>
</dbReference>
<dbReference type="PROSITE" id="PS51384">
    <property type="entry name" value="FAD_FR"/>
    <property type="match status" value="1"/>
</dbReference>
<feature type="domain" description="FAD-binding FR-type" evidence="7">
    <location>
        <begin position="443"/>
        <end position="572"/>
    </location>
</feature>
<dbReference type="InterPro" id="IPR009737">
    <property type="entry name" value="Aim32/Apd1-like"/>
</dbReference>
<evidence type="ECO:0000313" key="8">
    <source>
        <dbReference type="EMBL" id="KAK4250730.1"/>
    </source>
</evidence>
<evidence type="ECO:0000256" key="6">
    <source>
        <dbReference type="SAM" id="MobiDB-lite"/>
    </source>
</evidence>
<dbReference type="InterPro" id="IPR008333">
    <property type="entry name" value="Cbr1-like_FAD-bd_dom"/>
</dbReference>
<accession>A0AAN7HTC8</accession>
<dbReference type="InterPro" id="IPR017938">
    <property type="entry name" value="Riboflavin_synthase-like_b-brl"/>
</dbReference>
<evidence type="ECO:0000256" key="5">
    <source>
        <dbReference type="ARBA" id="ARBA00040895"/>
    </source>
</evidence>
<dbReference type="GO" id="GO:0016491">
    <property type="term" value="F:oxidoreductase activity"/>
    <property type="evidence" value="ECO:0007669"/>
    <property type="project" value="InterPro"/>
</dbReference>
<reference evidence="8" key="2">
    <citation type="submission" date="2023-05" db="EMBL/GenBank/DDBJ databases">
        <authorList>
            <consortium name="Lawrence Berkeley National Laboratory"/>
            <person name="Steindorff A."/>
            <person name="Hensen N."/>
            <person name="Bonometti L."/>
            <person name="Westerberg I."/>
            <person name="Brannstrom I.O."/>
            <person name="Guillou S."/>
            <person name="Cros-Aarteil S."/>
            <person name="Calhoun S."/>
            <person name="Haridas S."/>
            <person name="Kuo A."/>
            <person name="Mondo S."/>
            <person name="Pangilinan J."/>
            <person name="Riley R."/>
            <person name="Labutti K."/>
            <person name="Andreopoulos B."/>
            <person name="Lipzen A."/>
            <person name="Chen C."/>
            <person name="Yanf M."/>
            <person name="Daum C."/>
            <person name="Ng V."/>
            <person name="Clum A."/>
            <person name="Ohm R."/>
            <person name="Martin F."/>
            <person name="Silar P."/>
            <person name="Natvig D."/>
            <person name="Lalanne C."/>
            <person name="Gautier V."/>
            <person name="Ament-Velasquez S.L."/>
            <person name="Kruys A."/>
            <person name="Hutchinson M.I."/>
            <person name="Powell A.J."/>
            <person name="Barry K."/>
            <person name="Miller A.N."/>
            <person name="Grigoriev I.V."/>
            <person name="Debuchy R."/>
            <person name="Gladieux P."/>
            <person name="Thoren M.H."/>
            <person name="Johannesson H."/>
        </authorList>
    </citation>
    <scope>NUCLEOTIDE SEQUENCE</scope>
    <source>
        <strain evidence="8">CBS 359.72</strain>
    </source>
</reference>
<gene>
    <name evidence="8" type="ORF">C7999DRAFT_38329</name>
</gene>
<evidence type="ECO:0000256" key="4">
    <source>
        <dbReference type="ARBA" id="ARBA00038208"/>
    </source>
</evidence>
<dbReference type="InterPro" id="IPR017927">
    <property type="entry name" value="FAD-bd_FR_type"/>
</dbReference>
<keyword evidence="2" id="KW-0285">Flavoprotein</keyword>
<dbReference type="EMBL" id="MU857611">
    <property type="protein sequence ID" value="KAK4250730.1"/>
    <property type="molecule type" value="Genomic_DNA"/>
</dbReference>
<dbReference type="AlphaFoldDB" id="A0AAN7HTC8"/>
<evidence type="ECO:0000256" key="3">
    <source>
        <dbReference type="ARBA" id="ARBA00022827"/>
    </source>
</evidence>
<reference evidence="8" key="1">
    <citation type="journal article" date="2023" name="Mol. Phylogenet. Evol.">
        <title>Genome-scale phylogeny and comparative genomics of the fungal order Sordariales.</title>
        <authorList>
            <person name="Hensen N."/>
            <person name="Bonometti L."/>
            <person name="Westerberg I."/>
            <person name="Brannstrom I.O."/>
            <person name="Guillou S."/>
            <person name="Cros-Aarteil S."/>
            <person name="Calhoun S."/>
            <person name="Haridas S."/>
            <person name="Kuo A."/>
            <person name="Mondo S."/>
            <person name="Pangilinan J."/>
            <person name="Riley R."/>
            <person name="LaButti K."/>
            <person name="Andreopoulos B."/>
            <person name="Lipzen A."/>
            <person name="Chen C."/>
            <person name="Yan M."/>
            <person name="Daum C."/>
            <person name="Ng V."/>
            <person name="Clum A."/>
            <person name="Steindorff A."/>
            <person name="Ohm R.A."/>
            <person name="Martin F."/>
            <person name="Silar P."/>
            <person name="Natvig D.O."/>
            <person name="Lalanne C."/>
            <person name="Gautier V."/>
            <person name="Ament-Velasquez S.L."/>
            <person name="Kruys A."/>
            <person name="Hutchinson M.I."/>
            <person name="Powell A.J."/>
            <person name="Barry K."/>
            <person name="Miller A.N."/>
            <person name="Grigoriev I.V."/>
            <person name="Debuchy R."/>
            <person name="Gladieux P."/>
            <person name="Hiltunen Thoren M."/>
            <person name="Johannesson H."/>
        </authorList>
    </citation>
    <scope>NUCLEOTIDE SEQUENCE</scope>
    <source>
        <strain evidence="8">CBS 359.72</strain>
    </source>
</reference>
<comment type="similarity">
    <text evidence="4">Belongs to the AIM32 family.</text>
</comment>
<feature type="region of interest" description="Disordered" evidence="6">
    <location>
        <begin position="420"/>
        <end position="440"/>
    </location>
</feature>
<dbReference type="PANTHER" id="PTHR31902:SF7">
    <property type="entry name" value="ALTERED INHERITANCE OF MITOCHONDRIA PROTEIN 32"/>
    <property type="match status" value="1"/>
</dbReference>
<dbReference type="CDD" id="cd03062">
    <property type="entry name" value="TRX_Fd_Sucrase"/>
    <property type="match status" value="1"/>
</dbReference>
<dbReference type="Pfam" id="PF06999">
    <property type="entry name" value="Suc_Fer-like"/>
    <property type="match status" value="1"/>
</dbReference>
<dbReference type="PANTHER" id="PTHR31902">
    <property type="entry name" value="ACTIN PATCHES DISTAL PROTEIN 1"/>
    <property type="match status" value="1"/>
</dbReference>
<protein>
    <recommendedName>
        <fullName evidence="5">Altered inheritance of mitochondria protein 32</fullName>
    </recommendedName>
</protein>
<comment type="cofactor">
    <cofactor evidence="1">
        <name>FAD</name>
        <dbReference type="ChEBI" id="CHEBI:57692"/>
    </cofactor>
</comment>
<feature type="compositionally biased region" description="Low complexity" evidence="6">
    <location>
        <begin position="420"/>
        <end position="429"/>
    </location>
</feature>
<dbReference type="Gene3D" id="2.40.30.10">
    <property type="entry name" value="Translation factors"/>
    <property type="match status" value="1"/>
</dbReference>
<evidence type="ECO:0000259" key="7">
    <source>
        <dbReference type="PROSITE" id="PS51384"/>
    </source>
</evidence>
<name>A0AAN7HTC8_9PEZI</name>
<dbReference type="InterPro" id="IPR036249">
    <property type="entry name" value="Thioredoxin-like_sf"/>
</dbReference>
<evidence type="ECO:0000256" key="1">
    <source>
        <dbReference type="ARBA" id="ARBA00001974"/>
    </source>
</evidence>
<sequence length="787" mass="85615">MTIHRLLARACVQSTSAATTRSPHVVKTFATKAPPPFPTTPTCPAPTCPCAPSPELPEGLEIDRSASLNGLISNYAQHVLVCTGKSDWPSRIEEDNAGDNLVADLRELVGPRGKYNDPFHNISTLASSFPSSPAPRQRPELQTSSVYLLPQFKYVPYLPRVSFDSVEALVRGYLQPETLHPMHDGLSPIHRDRLLRKPAYQSLLWGVRDVREVVVLICGHGGRDRRCGIYGPLLRGEFEKRLPEQGVEVLKGPVDVEAEEEGQAVVEGQGSGRVHAARVGLISHIGGHKYAGNVIVYLPPTMKTEDGQTHPLAGHGIWYGRVEPAHVEGIPPPIRVAKPKLAPSTPPPKAEFRPQPQSHKDSRPEPLLSHVVPPQGSRPPSTLRERLRRFRSRINWRREILITLAVLAVFITTTKAIESTNTNSNSSTSDNDDDNGPACLNPTRFTPFTITARDQVSPTAFVLTVRPTDARLGRAVVARARRHGLWAVEVKQPECMVAREYTPLPLLDPSFAARSASDGEGGVEGGKEGEEGGELKLYVRRMPGGEVSGYLARLRVGDEIELRGPKLGFDLRARLGVAASAVLDDPRVEMEVIWANRRREDCLGCGESKDGQQQGAVVTLLEEFRRRYGERFRYSCTVDEEGSFINAGMVARVTGASGRAAGLGRTAWGLWSTGSATNTKAEAVSTATVDSAACTYHSANRLVSSDDSDPLAGASKRSCQCKDADGNPVQGGKNLFMISGPDGFIAHLAGVKIWHDGKQRQGPVMGVFGDLARKNPSLGEEWLVLKM</sequence>
<comment type="caution">
    <text evidence="8">The sequence shown here is derived from an EMBL/GenBank/DDBJ whole genome shotgun (WGS) entry which is preliminary data.</text>
</comment>
<dbReference type="Pfam" id="PF00970">
    <property type="entry name" value="FAD_binding_6"/>
    <property type="match status" value="1"/>
</dbReference>
<keyword evidence="3" id="KW-0274">FAD</keyword>
<organism evidence="8 9">
    <name type="scientific">Corynascus novoguineensis</name>
    <dbReference type="NCBI Taxonomy" id="1126955"/>
    <lineage>
        <taxon>Eukaryota</taxon>
        <taxon>Fungi</taxon>
        <taxon>Dikarya</taxon>
        <taxon>Ascomycota</taxon>
        <taxon>Pezizomycotina</taxon>
        <taxon>Sordariomycetes</taxon>
        <taxon>Sordariomycetidae</taxon>
        <taxon>Sordariales</taxon>
        <taxon>Chaetomiaceae</taxon>
        <taxon>Corynascus</taxon>
    </lineage>
</organism>
<dbReference type="SUPFAM" id="SSF52833">
    <property type="entry name" value="Thioredoxin-like"/>
    <property type="match status" value="1"/>
</dbReference>
<evidence type="ECO:0000313" key="9">
    <source>
        <dbReference type="Proteomes" id="UP001303647"/>
    </source>
</evidence>
<feature type="region of interest" description="Disordered" evidence="6">
    <location>
        <begin position="330"/>
        <end position="382"/>
    </location>
</feature>
<dbReference type="Proteomes" id="UP001303647">
    <property type="component" value="Unassembled WGS sequence"/>
</dbReference>